<dbReference type="HOGENOM" id="CLU_018267_4_0_1"/>
<accession>A0A0D9VC19</accession>
<reference evidence="1" key="3">
    <citation type="submission" date="2015-04" db="UniProtKB">
        <authorList>
            <consortium name="EnsemblPlants"/>
        </authorList>
    </citation>
    <scope>IDENTIFICATION</scope>
</reference>
<dbReference type="STRING" id="77586.A0A0D9VC19"/>
<dbReference type="PANTHER" id="PTHR33085:SF88">
    <property type="entry name" value="OS08G0165000 PROTEIN"/>
    <property type="match status" value="1"/>
</dbReference>
<evidence type="ECO:0000313" key="1">
    <source>
        <dbReference type="EnsemblPlants" id="LPERR02G02910.1"/>
    </source>
</evidence>
<evidence type="ECO:0000313" key="2">
    <source>
        <dbReference type="Proteomes" id="UP000032180"/>
    </source>
</evidence>
<dbReference type="EnsemblPlants" id="LPERR02G02910.1">
    <property type="protein sequence ID" value="LPERR02G02910.1"/>
    <property type="gene ID" value="LPERR02G02910"/>
</dbReference>
<sequence length="661" mass="73571">MSFRRRFVYLVLNGDCRRRAGCHHHRMADESRWFHLRRINISRFFFYPQSHSQSPPSPPVAAALPRPCMSFFSPSAMEFMLLARDKVLAVDHKGRAAIYDPASTAIRVAPALIKPKRIGFVSFAVGDDALYALDPRNSNEHCFEALVYKYDDWHWQPLPSPPYRPFAAINAYAVVGGEDDAAMIWVSTNEATYSFDTARRAWDKQGDWALPFRGVAQYVSDYNLWFAINDAGRLCAYDLAAAANSPSPPPPPLNVWPEEVRPPCKEWMPTTSHLLHLGSGSFCIARFFKHNVRINGGCGCCTPTETHAVFTGVEVAPWGKSGRGLRMVKHRSECYSLGHGIIEQLIVPLARLRRINISRFFFYPQSQSQSPPSPPVAAALPRPCMSFFSPSAMEFMLLARDKVLAVDPKGRTAIYDPSSTAIRVAPALIMPKWNRFVSFAIGDDALDPTNSNEHCFEAFVYKRRRPGDLDKYDDWHWHPLPPPPYPPHSAIDAYAVLGGGGEDDAAAMIWVSTNEGDNGATYSFDTARRGWDKQGDWALPFRGVAEYVPDYKLWFAINDAGRLCAFDLAAAQCVAGRGEAALQGVEADDVTPRAPEIRQHRVRIIGGCGCGCCAPAPTEMHAVFTGVEVVPWGKSGRGLLMIKHRSECYSLGDGIIQEWVL</sequence>
<dbReference type="AlphaFoldDB" id="A0A0D9VC19"/>
<dbReference type="eggNOG" id="ENOG502R42V">
    <property type="taxonomic scope" value="Eukaryota"/>
</dbReference>
<dbReference type="SUPFAM" id="SSF117281">
    <property type="entry name" value="Kelch motif"/>
    <property type="match status" value="1"/>
</dbReference>
<reference evidence="2" key="2">
    <citation type="submission" date="2013-12" db="EMBL/GenBank/DDBJ databases">
        <authorList>
            <person name="Yu Y."/>
            <person name="Lee S."/>
            <person name="de Baynast K."/>
            <person name="Wissotski M."/>
            <person name="Liu L."/>
            <person name="Talag J."/>
            <person name="Goicoechea J."/>
            <person name="Angelova A."/>
            <person name="Jetty R."/>
            <person name="Kudrna D."/>
            <person name="Golser W."/>
            <person name="Rivera L."/>
            <person name="Zhang J."/>
            <person name="Wing R."/>
        </authorList>
    </citation>
    <scope>NUCLEOTIDE SEQUENCE</scope>
</reference>
<protein>
    <submittedName>
        <fullName evidence="1">Uncharacterized protein</fullName>
    </submittedName>
</protein>
<dbReference type="Gramene" id="LPERR02G02910.1">
    <property type="protein sequence ID" value="LPERR02G02910.1"/>
    <property type="gene ID" value="LPERR02G02910"/>
</dbReference>
<reference evidence="1 2" key="1">
    <citation type="submission" date="2012-08" db="EMBL/GenBank/DDBJ databases">
        <title>Oryza genome evolution.</title>
        <authorList>
            <person name="Wing R.A."/>
        </authorList>
    </citation>
    <scope>NUCLEOTIDE SEQUENCE</scope>
</reference>
<dbReference type="Proteomes" id="UP000032180">
    <property type="component" value="Chromosome 2"/>
</dbReference>
<dbReference type="Pfam" id="PF07893">
    <property type="entry name" value="DUF1668"/>
    <property type="match status" value="2"/>
</dbReference>
<dbReference type="InterPro" id="IPR015915">
    <property type="entry name" value="Kelch-typ_b-propeller"/>
</dbReference>
<dbReference type="InterPro" id="IPR012871">
    <property type="entry name" value="DUF1668_ORYSA"/>
</dbReference>
<name>A0A0D9VC19_9ORYZ</name>
<dbReference type="PANTHER" id="PTHR33085">
    <property type="entry name" value="OS12G0113100 PROTEIN-RELATED"/>
    <property type="match status" value="1"/>
</dbReference>
<proteinExistence type="predicted"/>
<organism evidence="1 2">
    <name type="scientific">Leersia perrieri</name>
    <dbReference type="NCBI Taxonomy" id="77586"/>
    <lineage>
        <taxon>Eukaryota</taxon>
        <taxon>Viridiplantae</taxon>
        <taxon>Streptophyta</taxon>
        <taxon>Embryophyta</taxon>
        <taxon>Tracheophyta</taxon>
        <taxon>Spermatophyta</taxon>
        <taxon>Magnoliopsida</taxon>
        <taxon>Liliopsida</taxon>
        <taxon>Poales</taxon>
        <taxon>Poaceae</taxon>
        <taxon>BOP clade</taxon>
        <taxon>Oryzoideae</taxon>
        <taxon>Oryzeae</taxon>
        <taxon>Oryzinae</taxon>
        <taxon>Leersia</taxon>
    </lineage>
</organism>
<keyword evidence="2" id="KW-1185">Reference proteome</keyword>